<dbReference type="RefSeq" id="WP_085882589.1">
    <property type="nucleotide sequence ID" value="NZ_FWFR01000001.1"/>
</dbReference>
<reference evidence="2 3" key="1">
    <citation type="submission" date="2017-03" db="EMBL/GenBank/DDBJ databases">
        <authorList>
            <person name="Afonso C.L."/>
            <person name="Miller P.J."/>
            <person name="Scott M.A."/>
            <person name="Spackman E."/>
            <person name="Goraichik I."/>
            <person name="Dimitrov K.M."/>
            <person name="Suarez D.L."/>
            <person name="Swayne D.E."/>
        </authorList>
    </citation>
    <scope>NUCLEOTIDE SEQUENCE [LARGE SCALE GENOMIC DNA]</scope>
    <source>
        <strain evidence="2 3">CECT 7691</strain>
    </source>
</reference>
<gene>
    <name evidence="2" type="ORF">OCH7691_01368</name>
</gene>
<organism evidence="2 3">
    <name type="scientific">Oceanibacterium hippocampi</name>
    <dbReference type="NCBI Taxonomy" id="745714"/>
    <lineage>
        <taxon>Bacteria</taxon>
        <taxon>Pseudomonadati</taxon>
        <taxon>Pseudomonadota</taxon>
        <taxon>Alphaproteobacteria</taxon>
        <taxon>Sneathiellales</taxon>
        <taxon>Sneathiellaceae</taxon>
        <taxon>Oceanibacterium</taxon>
    </lineage>
</organism>
<name>A0A1Y5SAQ1_9PROT</name>
<dbReference type="InterPro" id="IPR002931">
    <property type="entry name" value="Transglutaminase-like"/>
</dbReference>
<dbReference type="InterPro" id="IPR038765">
    <property type="entry name" value="Papain-like_cys_pep_sf"/>
</dbReference>
<accession>A0A1Y5SAQ1</accession>
<dbReference type="InParanoid" id="A0A1Y5SAQ1"/>
<dbReference type="Proteomes" id="UP000193200">
    <property type="component" value="Unassembled WGS sequence"/>
</dbReference>
<feature type="domain" description="Transglutaminase-like" evidence="1">
    <location>
        <begin position="76"/>
        <end position="137"/>
    </location>
</feature>
<evidence type="ECO:0000313" key="2">
    <source>
        <dbReference type="EMBL" id="SLN34826.1"/>
    </source>
</evidence>
<proteinExistence type="predicted"/>
<dbReference type="AlphaFoldDB" id="A0A1Y5SAQ1"/>
<evidence type="ECO:0000313" key="3">
    <source>
        <dbReference type="Proteomes" id="UP000193200"/>
    </source>
</evidence>
<dbReference type="Gene3D" id="3.10.620.30">
    <property type="match status" value="1"/>
</dbReference>
<dbReference type="EMBL" id="FWFR01000001">
    <property type="protein sequence ID" value="SLN34826.1"/>
    <property type="molecule type" value="Genomic_DNA"/>
</dbReference>
<sequence length="275" mass="29808">MAEGAPAGRFSDPGRHAAALCRIVQGLVLHEQLGPLHGVAIPAERRAEVHIRALDEMLDRMLELDPASLDVARPPLRRLVGSCRDYALLLIAMLRAQGCEARARCGFAGYFEPGRHVDHWVAEWRRPGGHRWTRLDAELDPGAIAAFAIDLDPLDVPVDRFLDAGTAWTLARAGALDPDGFGIAGMSGYWFMTGNLLRDLAALNGVETLPWDCWGAMAADFETLDAARLARFDRLAAIVRGTAPDLAACRAAYAEPGMLVPATVRNAVRGRDEAI</sequence>
<evidence type="ECO:0000259" key="1">
    <source>
        <dbReference type="Pfam" id="PF01841"/>
    </source>
</evidence>
<protein>
    <submittedName>
        <fullName evidence="2">Transglutaminase-like superfamily protein</fullName>
    </submittedName>
</protein>
<dbReference type="OrthoDB" id="148799at2"/>
<dbReference type="SUPFAM" id="SSF54001">
    <property type="entry name" value="Cysteine proteinases"/>
    <property type="match status" value="1"/>
</dbReference>
<dbReference type="Pfam" id="PF01841">
    <property type="entry name" value="Transglut_core"/>
    <property type="match status" value="1"/>
</dbReference>
<keyword evidence="3" id="KW-1185">Reference proteome</keyword>